<evidence type="ECO:0000256" key="1">
    <source>
        <dbReference type="SAM" id="MobiDB-lite"/>
    </source>
</evidence>
<accession>A0ABS8SSS9</accession>
<feature type="compositionally biased region" description="Polar residues" evidence="1">
    <location>
        <begin position="151"/>
        <end position="163"/>
    </location>
</feature>
<feature type="region of interest" description="Disordered" evidence="1">
    <location>
        <begin position="110"/>
        <end position="171"/>
    </location>
</feature>
<evidence type="ECO:0000313" key="3">
    <source>
        <dbReference type="Proteomes" id="UP000823775"/>
    </source>
</evidence>
<name>A0ABS8SSS9_DATST</name>
<proteinExistence type="predicted"/>
<organism evidence="2 3">
    <name type="scientific">Datura stramonium</name>
    <name type="common">Jimsonweed</name>
    <name type="synonym">Common thornapple</name>
    <dbReference type="NCBI Taxonomy" id="4076"/>
    <lineage>
        <taxon>Eukaryota</taxon>
        <taxon>Viridiplantae</taxon>
        <taxon>Streptophyta</taxon>
        <taxon>Embryophyta</taxon>
        <taxon>Tracheophyta</taxon>
        <taxon>Spermatophyta</taxon>
        <taxon>Magnoliopsida</taxon>
        <taxon>eudicotyledons</taxon>
        <taxon>Gunneridae</taxon>
        <taxon>Pentapetalae</taxon>
        <taxon>asterids</taxon>
        <taxon>lamiids</taxon>
        <taxon>Solanales</taxon>
        <taxon>Solanaceae</taxon>
        <taxon>Solanoideae</taxon>
        <taxon>Datureae</taxon>
        <taxon>Datura</taxon>
    </lineage>
</organism>
<protein>
    <submittedName>
        <fullName evidence="2">Uncharacterized protein</fullName>
    </submittedName>
</protein>
<dbReference type="EMBL" id="JACEIK010000757">
    <property type="protein sequence ID" value="MCD7461824.1"/>
    <property type="molecule type" value="Genomic_DNA"/>
</dbReference>
<evidence type="ECO:0000313" key="2">
    <source>
        <dbReference type="EMBL" id="MCD7461824.1"/>
    </source>
</evidence>
<keyword evidence="3" id="KW-1185">Reference proteome</keyword>
<reference evidence="2 3" key="1">
    <citation type="journal article" date="2021" name="BMC Genomics">
        <title>Datura genome reveals duplications of psychoactive alkaloid biosynthetic genes and high mutation rate following tissue culture.</title>
        <authorList>
            <person name="Rajewski A."/>
            <person name="Carter-House D."/>
            <person name="Stajich J."/>
            <person name="Litt A."/>
        </authorList>
    </citation>
    <scope>NUCLEOTIDE SEQUENCE [LARGE SCALE GENOMIC DNA]</scope>
    <source>
        <strain evidence="2">AR-01</strain>
    </source>
</reference>
<gene>
    <name evidence="2" type="ORF">HAX54_047178</name>
</gene>
<comment type="caution">
    <text evidence="2">The sequence shown here is derived from an EMBL/GenBank/DDBJ whole genome shotgun (WGS) entry which is preliminary data.</text>
</comment>
<sequence>MEPSADHKQILQAACQSKVKVYQRKSFGKQKYDHYVRTASQFYGSYVDLWWKPYVQNRAICAYVTSAARLVPKQVVNRGGTTTPQKCTHLVDEVTGSDEEWTAPLARAKRPRSPFNKCPCHPPSLKRKGLHQHQPPAPRSVGLKTRGLTFRGQQSGPTHTGPNRTGPHPLANPRTLSIVSLSRAKMAHKAPLAPRKGQVMRYCPTLVREFFASYGAALDTIRKGPKTQQKQMDKVEVRGVLVDITSKALNKYYFGKAHCLINTVAYSEMRETKKKQ</sequence>
<dbReference type="Proteomes" id="UP000823775">
    <property type="component" value="Unassembled WGS sequence"/>
</dbReference>